<name>A0A8H7C1H2_AGABI</name>
<dbReference type="Proteomes" id="UP000629468">
    <property type="component" value="Unassembled WGS sequence"/>
</dbReference>
<protein>
    <submittedName>
        <fullName evidence="2">Uncharacterized protein</fullName>
    </submittedName>
</protein>
<proteinExistence type="predicted"/>
<dbReference type="EMBL" id="JABXXO010000015">
    <property type="protein sequence ID" value="KAF7760250.1"/>
    <property type="molecule type" value="Genomic_DNA"/>
</dbReference>
<organism evidence="2 3">
    <name type="scientific">Agaricus bisporus var. burnettii</name>
    <dbReference type="NCBI Taxonomy" id="192524"/>
    <lineage>
        <taxon>Eukaryota</taxon>
        <taxon>Fungi</taxon>
        <taxon>Dikarya</taxon>
        <taxon>Basidiomycota</taxon>
        <taxon>Agaricomycotina</taxon>
        <taxon>Agaricomycetes</taxon>
        <taxon>Agaricomycetidae</taxon>
        <taxon>Agaricales</taxon>
        <taxon>Agaricineae</taxon>
        <taxon>Agaricaceae</taxon>
        <taxon>Agaricus</taxon>
    </lineage>
</organism>
<comment type="caution">
    <text evidence="2">The sequence shown here is derived from an EMBL/GenBank/DDBJ whole genome shotgun (WGS) entry which is preliminary data.</text>
</comment>
<gene>
    <name evidence="2" type="ORF">Agabi119p4_10926</name>
</gene>
<evidence type="ECO:0000256" key="1">
    <source>
        <dbReference type="SAM" id="Phobius"/>
    </source>
</evidence>
<feature type="transmembrane region" description="Helical" evidence="1">
    <location>
        <begin position="87"/>
        <end position="107"/>
    </location>
</feature>
<evidence type="ECO:0000313" key="3">
    <source>
        <dbReference type="Proteomes" id="UP000629468"/>
    </source>
</evidence>
<keyword evidence="1" id="KW-0812">Transmembrane</keyword>
<reference evidence="2 3" key="1">
    <citation type="journal article" name="Sci. Rep.">
        <title>Telomere-to-telomere assembled and centromere annotated genomes of the two main subspecies of the button mushroom Agaricus bisporus reveal especially polymorphic chromosome ends.</title>
        <authorList>
            <person name="Sonnenberg A.S.M."/>
            <person name="Sedaghat-Telgerd N."/>
            <person name="Lavrijssen B."/>
            <person name="Ohm R.A."/>
            <person name="Hendrickx P.M."/>
            <person name="Scholtmeijer K."/>
            <person name="Baars J.J.P."/>
            <person name="van Peer A."/>
        </authorList>
    </citation>
    <scope>NUCLEOTIDE SEQUENCE [LARGE SCALE GENOMIC DNA]</scope>
    <source>
        <strain evidence="2 3">H119_p4</strain>
    </source>
</reference>
<feature type="transmembrane region" description="Helical" evidence="1">
    <location>
        <begin position="127"/>
        <end position="145"/>
    </location>
</feature>
<sequence>MLDSVAATLAYISSVKIHPAFPFLISPTLHAARVSMAYQANARQSSTPLSWPTYIAGYLVMSWGGGFLSHLMLGLPPPMLYSFGPWINYLTVHLVVTLFFSFFPSLLHPPTINTALFPLDALVRTNAVVGGISLLYPSSPTFNLVNPLYIKSPLTHLIIGALSSSGGATVAGTLGTWTAQWGMSTPPLFRAGMGIWGNMDVWGGSVVAAVYGIAMNHPAFKNVLPTFLSLPIISHIAKSLYPLYYDVYTFESLSFNPVEAKALVAVVFTVFFGLRVYNIHWSKKLENVDKKNNGRKAAGAAAIRRVDGEKL</sequence>
<feature type="transmembrane region" description="Helical" evidence="1">
    <location>
        <begin position="195"/>
        <end position="214"/>
    </location>
</feature>
<keyword evidence="1" id="KW-0472">Membrane</keyword>
<feature type="transmembrane region" description="Helical" evidence="1">
    <location>
        <begin position="55"/>
        <end position="75"/>
    </location>
</feature>
<feature type="transmembrane region" description="Helical" evidence="1">
    <location>
        <begin position="260"/>
        <end position="277"/>
    </location>
</feature>
<evidence type="ECO:0000313" key="2">
    <source>
        <dbReference type="EMBL" id="KAF7760250.1"/>
    </source>
</evidence>
<keyword evidence="1" id="KW-1133">Transmembrane helix</keyword>
<feature type="transmembrane region" description="Helical" evidence="1">
    <location>
        <begin position="157"/>
        <end position="175"/>
    </location>
</feature>
<dbReference type="AlphaFoldDB" id="A0A8H7C1H2"/>
<accession>A0A8H7C1H2</accession>
<feature type="transmembrane region" description="Helical" evidence="1">
    <location>
        <begin position="226"/>
        <end position="245"/>
    </location>
</feature>